<evidence type="ECO:0000256" key="4">
    <source>
        <dbReference type="ARBA" id="ARBA00022989"/>
    </source>
</evidence>
<dbReference type="PIRSF" id="PIRSF006483">
    <property type="entry name" value="Membrane_protein_YitT"/>
    <property type="match status" value="1"/>
</dbReference>
<dbReference type="PANTHER" id="PTHR33545">
    <property type="entry name" value="UPF0750 MEMBRANE PROTEIN YITT-RELATED"/>
    <property type="match status" value="1"/>
</dbReference>
<feature type="transmembrane region" description="Helical" evidence="6">
    <location>
        <begin position="142"/>
        <end position="162"/>
    </location>
</feature>
<sequence>MRRYAGEIFYILLGAGILAASFNLLLIPHQLLSGGLSGVAMLIGYFTDWNIGLIYFIGNLPLIIWGLITIGRRFILLSVISVIATTWLMQIIPVMAVTSEPILGAVFGGVLFGIATGLSLRAGGSTGGFDIIGSIVTRKRDFPLGTFLFTVNGLVILALGYFKNNWDLALYSMLSIYLTSKLIDTIHIRHVKVTVFIITRNEQSLIDELVKLPRGVTVIRTEGAFTQTSQTMLMTVTTRYELAELKKIIFQTDPKAWVNIVETTGIWGDFRRL</sequence>
<evidence type="ECO:0000313" key="9">
    <source>
        <dbReference type="Proteomes" id="UP001597120"/>
    </source>
</evidence>
<evidence type="ECO:0000256" key="5">
    <source>
        <dbReference type="ARBA" id="ARBA00023136"/>
    </source>
</evidence>
<feature type="transmembrane region" description="Helical" evidence="6">
    <location>
        <begin position="102"/>
        <end position="121"/>
    </location>
</feature>
<evidence type="ECO:0000256" key="2">
    <source>
        <dbReference type="ARBA" id="ARBA00022475"/>
    </source>
</evidence>
<keyword evidence="5 6" id="KW-0472">Membrane</keyword>
<evidence type="ECO:0000259" key="7">
    <source>
        <dbReference type="Pfam" id="PF10035"/>
    </source>
</evidence>
<keyword evidence="4 6" id="KW-1133">Transmembrane helix</keyword>
<reference evidence="9" key="1">
    <citation type="journal article" date="2019" name="Int. J. Syst. Evol. Microbiol.">
        <title>The Global Catalogue of Microorganisms (GCM) 10K type strain sequencing project: providing services to taxonomists for standard genome sequencing and annotation.</title>
        <authorList>
            <consortium name="The Broad Institute Genomics Platform"/>
            <consortium name="The Broad Institute Genome Sequencing Center for Infectious Disease"/>
            <person name="Wu L."/>
            <person name="Ma J."/>
        </authorList>
    </citation>
    <scope>NUCLEOTIDE SEQUENCE [LARGE SCALE GENOMIC DNA]</scope>
    <source>
        <strain evidence="9">CCUG 57263</strain>
    </source>
</reference>
<feature type="domain" description="DUF2179" evidence="7">
    <location>
        <begin position="214"/>
        <end position="268"/>
    </location>
</feature>
<evidence type="ECO:0000256" key="1">
    <source>
        <dbReference type="ARBA" id="ARBA00004651"/>
    </source>
</evidence>
<feature type="transmembrane region" description="Helical" evidence="6">
    <location>
        <begin position="7"/>
        <end position="29"/>
    </location>
</feature>
<dbReference type="InterPro" id="IPR003740">
    <property type="entry name" value="YitT"/>
</dbReference>
<gene>
    <name evidence="8" type="ORF">ACFQ03_12710</name>
</gene>
<evidence type="ECO:0000313" key="8">
    <source>
        <dbReference type="EMBL" id="MFD0870014.1"/>
    </source>
</evidence>
<dbReference type="Proteomes" id="UP001597120">
    <property type="component" value="Unassembled WGS sequence"/>
</dbReference>
<feature type="transmembrane region" description="Helical" evidence="6">
    <location>
        <begin position="49"/>
        <end position="68"/>
    </location>
</feature>
<dbReference type="CDD" id="cd16380">
    <property type="entry name" value="YitT_C"/>
    <property type="match status" value="1"/>
</dbReference>
<proteinExistence type="predicted"/>
<dbReference type="PANTHER" id="PTHR33545:SF5">
    <property type="entry name" value="UPF0750 MEMBRANE PROTEIN YITT"/>
    <property type="match status" value="1"/>
</dbReference>
<evidence type="ECO:0000256" key="6">
    <source>
        <dbReference type="SAM" id="Phobius"/>
    </source>
</evidence>
<evidence type="ECO:0000256" key="3">
    <source>
        <dbReference type="ARBA" id="ARBA00022692"/>
    </source>
</evidence>
<dbReference type="InterPro" id="IPR015867">
    <property type="entry name" value="N-reg_PII/ATP_PRibTrfase_C"/>
</dbReference>
<dbReference type="Pfam" id="PF02588">
    <property type="entry name" value="YitT_membrane"/>
    <property type="match status" value="1"/>
</dbReference>
<dbReference type="InterPro" id="IPR019264">
    <property type="entry name" value="DUF2179"/>
</dbReference>
<feature type="transmembrane region" description="Helical" evidence="6">
    <location>
        <begin position="75"/>
        <end position="96"/>
    </location>
</feature>
<dbReference type="EMBL" id="JBHTIU010000039">
    <property type="protein sequence ID" value="MFD0870014.1"/>
    <property type="molecule type" value="Genomic_DNA"/>
</dbReference>
<dbReference type="InterPro" id="IPR051461">
    <property type="entry name" value="UPF0750_membrane"/>
</dbReference>
<name>A0ABW3DBQ3_9BACL</name>
<comment type="caution">
    <text evidence="8">The sequence shown here is derived from an EMBL/GenBank/DDBJ whole genome shotgun (WGS) entry which is preliminary data.</text>
</comment>
<comment type="subcellular location">
    <subcellularLocation>
        <location evidence="1">Cell membrane</location>
        <topology evidence="1">Multi-pass membrane protein</topology>
    </subcellularLocation>
</comment>
<keyword evidence="3 6" id="KW-0812">Transmembrane</keyword>
<dbReference type="Gene3D" id="3.30.70.120">
    <property type="match status" value="1"/>
</dbReference>
<protein>
    <submittedName>
        <fullName evidence="8">YitT family protein</fullName>
    </submittedName>
</protein>
<dbReference type="RefSeq" id="WP_144941728.1">
    <property type="nucleotide sequence ID" value="NZ_JBHTIU010000039.1"/>
</dbReference>
<keyword evidence="2" id="KW-1003">Cell membrane</keyword>
<keyword evidence="9" id="KW-1185">Reference proteome</keyword>
<accession>A0ABW3DBQ3</accession>
<dbReference type="Pfam" id="PF10035">
    <property type="entry name" value="DUF2179"/>
    <property type="match status" value="1"/>
</dbReference>
<organism evidence="8 9">
    <name type="scientific">Paenibacillus residui</name>
    <dbReference type="NCBI Taxonomy" id="629724"/>
    <lineage>
        <taxon>Bacteria</taxon>
        <taxon>Bacillati</taxon>
        <taxon>Bacillota</taxon>
        <taxon>Bacilli</taxon>
        <taxon>Bacillales</taxon>
        <taxon>Paenibacillaceae</taxon>
        <taxon>Paenibacillus</taxon>
    </lineage>
</organism>